<dbReference type="RefSeq" id="WP_029885170.1">
    <property type="nucleotide sequence ID" value="NZ_BQHP01000011.1"/>
</dbReference>
<gene>
    <name evidence="2" type="ORF">H4B97_05645</name>
</gene>
<dbReference type="EMBL" id="JACGCZ010000007">
    <property type="protein sequence ID" value="MBA6141960.1"/>
    <property type="molecule type" value="Genomic_DNA"/>
</dbReference>
<dbReference type="AlphaFoldDB" id="A0A7W2LJC9"/>
<dbReference type="PANTHER" id="PTHR43841">
    <property type="entry name" value="3-HYDROXYACYL-THIOESTER DEHYDRATASE HTDX-RELATED"/>
    <property type="match status" value="1"/>
</dbReference>
<dbReference type="InterPro" id="IPR002539">
    <property type="entry name" value="MaoC-like_dom"/>
</dbReference>
<dbReference type="GO" id="GO:0005835">
    <property type="term" value="C:fatty acid synthase complex"/>
    <property type="evidence" value="ECO:0007669"/>
    <property type="project" value="InterPro"/>
</dbReference>
<reference evidence="2 3" key="1">
    <citation type="submission" date="2020-07" db="EMBL/GenBank/DDBJ databases">
        <title>Diversity of carbapenemase encoding genes among Pseudomonas putida group clinical isolates in a tertiary Brazilian hospital.</title>
        <authorList>
            <person name="Alberto-Lei F."/>
            <person name="Nodari C.S."/>
            <person name="Streling A.P."/>
            <person name="Paulino J.T."/>
            <person name="Bessa-Neto F.O."/>
            <person name="Cayo R."/>
            <person name="Gales A.C."/>
        </authorList>
    </citation>
    <scope>NUCLEOTIDE SEQUENCE [LARGE SCALE GENOMIC DNA]</scope>
    <source>
        <strain evidence="2 3">12273</strain>
    </source>
</reference>
<evidence type="ECO:0000313" key="3">
    <source>
        <dbReference type="Proteomes" id="UP000590738"/>
    </source>
</evidence>
<dbReference type="Proteomes" id="UP000590738">
    <property type="component" value="Unassembled WGS sequence"/>
</dbReference>
<accession>A0A7W2LJC9</accession>
<name>A0A7W2LJC9_9PSED</name>
<dbReference type="PANTHER" id="PTHR43841:SF1">
    <property type="entry name" value="3-HYDROXYACYL-THIOESTER DEHYDRATASE X"/>
    <property type="match status" value="1"/>
</dbReference>
<organism evidence="2 3">
    <name type="scientific">Pseudomonas juntendi</name>
    <dbReference type="NCBI Taxonomy" id="2666183"/>
    <lineage>
        <taxon>Bacteria</taxon>
        <taxon>Pseudomonadati</taxon>
        <taxon>Pseudomonadota</taxon>
        <taxon>Gammaproteobacteria</taxon>
        <taxon>Pseudomonadales</taxon>
        <taxon>Pseudomonadaceae</taxon>
        <taxon>Pseudomonas</taxon>
    </lineage>
</organism>
<sequence length="283" mass="31306">MSRQWHDLHSPAARPSLYLRAASKRTISGEHLPDDGLRCFIQVEPANLDAYRRLCHFPDDGRLPATYPHVMAFALQLQLMTARDFPFPLLGLVHLQNRIEVLRPLGAIEGLRFAVYAHNLQAHDKGGTFDLVTEAEDGIGVLWRETSRMLVRGLKLDGQAGGRADDEPPCLPEATRWYADSDIGRCYAKVCGDYNPIHLSAVSARLFGFPTAIAHGMWTKAMALAALRGHLPHSGYAFEVAFRKPVRLPSEVVLSASEAGPAGMLRLDGHGGMLHMLGRWDQL</sequence>
<dbReference type="PRINTS" id="PR01483">
    <property type="entry name" value="FASYNTHASE"/>
</dbReference>
<dbReference type="GO" id="GO:0004312">
    <property type="term" value="F:fatty acid synthase activity"/>
    <property type="evidence" value="ECO:0007669"/>
    <property type="project" value="InterPro"/>
</dbReference>
<dbReference type="SUPFAM" id="SSF54637">
    <property type="entry name" value="Thioesterase/thiol ester dehydrase-isomerase"/>
    <property type="match status" value="2"/>
</dbReference>
<protein>
    <submittedName>
        <fullName evidence="2">Acyl dehydratase</fullName>
    </submittedName>
</protein>
<evidence type="ECO:0000259" key="1">
    <source>
        <dbReference type="Pfam" id="PF01575"/>
    </source>
</evidence>
<dbReference type="Gene3D" id="3.10.129.10">
    <property type="entry name" value="Hotdog Thioesterase"/>
    <property type="match status" value="1"/>
</dbReference>
<evidence type="ECO:0000313" key="2">
    <source>
        <dbReference type="EMBL" id="MBA6141960.1"/>
    </source>
</evidence>
<comment type="caution">
    <text evidence="2">The sequence shown here is derived from an EMBL/GenBank/DDBJ whole genome shotgun (WGS) entry which is preliminary data.</text>
</comment>
<feature type="domain" description="MaoC-like" evidence="1">
    <location>
        <begin position="185"/>
        <end position="259"/>
    </location>
</feature>
<dbReference type="InterPro" id="IPR029069">
    <property type="entry name" value="HotDog_dom_sf"/>
</dbReference>
<dbReference type="InterPro" id="IPR003965">
    <property type="entry name" value="Fatty_acid_synthase"/>
</dbReference>
<dbReference type="Pfam" id="PF01575">
    <property type="entry name" value="MaoC_dehydratas"/>
    <property type="match status" value="1"/>
</dbReference>
<proteinExistence type="predicted"/>
<dbReference type="GO" id="GO:0006633">
    <property type="term" value="P:fatty acid biosynthetic process"/>
    <property type="evidence" value="ECO:0007669"/>
    <property type="project" value="InterPro"/>
</dbReference>